<accession>A0A090KTU3</accession>
<gene>
    <name evidence="2 4 5" type="ORF">SRAE_X000101100</name>
</gene>
<dbReference type="RefSeq" id="XP_024498471.1">
    <property type="nucleotide sequence ID" value="XM_024642695.1"/>
</dbReference>
<dbReference type="WBParaSite" id="SRAE_X000101100.1">
    <property type="protein sequence ID" value="SRAE_X000101100.1"/>
    <property type="gene ID" value="WBGene00266574"/>
</dbReference>
<dbReference type="Proteomes" id="UP000035682">
    <property type="component" value="Unplaced"/>
</dbReference>
<keyword evidence="1" id="KW-0812">Transmembrane</keyword>
<organism evidence="2">
    <name type="scientific">Strongyloides ratti</name>
    <name type="common">Parasitic roundworm</name>
    <dbReference type="NCBI Taxonomy" id="34506"/>
    <lineage>
        <taxon>Eukaryota</taxon>
        <taxon>Metazoa</taxon>
        <taxon>Ecdysozoa</taxon>
        <taxon>Nematoda</taxon>
        <taxon>Chromadorea</taxon>
        <taxon>Rhabditida</taxon>
        <taxon>Tylenchina</taxon>
        <taxon>Panagrolaimomorpha</taxon>
        <taxon>Strongyloidoidea</taxon>
        <taxon>Strongyloididae</taxon>
        <taxon>Strongyloides</taxon>
    </lineage>
</organism>
<feature type="transmembrane region" description="Helical" evidence="1">
    <location>
        <begin position="122"/>
        <end position="142"/>
    </location>
</feature>
<sequence>MLLNSFFNCFFLIISINIIQIQSNDDPTNGSKLQCYVGQKVQYWNEEWIENLMSIRCSLSYCSNMTIIHTDRSEEAKVIIEYSCGTDTLNLCENVSNKCLNAGIQNVTTCCCNTNLCNNSNFLTFSISLLIIIFLTNLYNYII</sequence>
<name>A0A090KTU3_STRRB</name>
<evidence type="ECO:0000313" key="2">
    <source>
        <dbReference type="EMBL" id="CEF59260.1"/>
    </source>
</evidence>
<protein>
    <submittedName>
        <fullName evidence="2 4">Uncharacterized protein</fullName>
    </submittedName>
</protein>
<dbReference type="AlphaFoldDB" id="A0A090KTU3"/>
<evidence type="ECO:0000256" key="1">
    <source>
        <dbReference type="SAM" id="Phobius"/>
    </source>
</evidence>
<evidence type="ECO:0000313" key="5">
    <source>
        <dbReference type="WormBase" id="SRAE_X000101100"/>
    </source>
</evidence>
<dbReference type="CTD" id="36384068"/>
<reference evidence="3" key="1">
    <citation type="submission" date="2014-09" db="EMBL/GenBank/DDBJ databases">
        <authorList>
            <person name="Martin A.A."/>
        </authorList>
    </citation>
    <scope>NUCLEOTIDE SEQUENCE</scope>
    <source>
        <strain evidence="3">ED321</strain>
    </source>
</reference>
<keyword evidence="3" id="KW-1185">Reference proteome</keyword>
<evidence type="ECO:0000313" key="4">
    <source>
        <dbReference type="WBParaSite" id="SRAE_X000101100.1"/>
    </source>
</evidence>
<dbReference type="WormBase" id="SRAE_X000101100">
    <property type="protein sequence ID" value="SRP00250"/>
    <property type="gene ID" value="WBGene00266574"/>
</dbReference>
<dbReference type="GeneID" id="36384068"/>
<reference evidence="2" key="2">
    <citation type="submission" date="2014-09" db="EMBL/GenBank/DDBJ databases">
        <authorList>
            <person name="Aslett A.Martin."/>
        </authorList>
    </citation>
    <scope>NUCLEOTIDE SEQUENCE</scope>
    <source>
        <strain evidence="2">ED321 Heterogonic</strain>
    </source>
</reference>
<dbReference type="EMBL" id="LN609396">
    <property type="protein sequence ID" value="CEF59260.1"/>
    <property type="molecule type" value="Genomic_DNA"/>
</dbReference>
<keyword evidence="1" id="KW-0472">Membrane</keyword>
<keyword evidence="1" id="KW-1133">Transmembrane helix</keyword>
<reference evidence="4" key="3">
    <citation type="submission" date="2020-12" db="UniProtKB">
        <authorList>
            <consortium name="WormBaseParasite"/>
        </authorList>
    </citation>
    <scope>IDENTIFICATION</scope>
</reference>
<evidence type="ECO:0000313" key="3">
    <source>
        <dbReference type="Proteomes" id="UP000035682"/>
    </source>
</evidence>
<proteinExistence type="predicted"/>